<dbReference type="InterPro" id="IPR051048">
    <property type="entry name" value="Peptidase_S8/S53_subtilisin"/>
</dbReference>
<evidence type="ECO:0000256" key="3">
    <source>
        <dbReference type="ARBA" id="ARBA00022801"/>
    </source>
</evidence>
<name>A0ABQ5QWQ4_9ACTN</name>
<evidence type="ECO:0000256" key="7">
    <source>
        <dbReference type="SAM" id="SignalP"/>
    </source>
</evidence>
<evidence type="ECO:0000259" key="8">
    <source>
        <dbReference type="Pfam" id="PF00082"/>
    </source>
</evidence>
<dbReference type="Gene3D" id="3.40.50.200">
    <property type="entry name" value="Peptidase S8/S53 domain"/>
    <property type="match status" value="1"/>
</dbReference>
<dbReference type="PRINTS" id="PR00723">
    <property type="entry name" value="SUBTILISIN"/>
</dbReference>
<keyword evidence="3 5" id="KW-0378">Hydrolase</keyword>
<proteinExistence type="inferred from homology"/>
<reference evidence="9" key="1">
    <citation type="submission" date="2022-12" db="EMBL/GenBank/DDBJ databases">
        <title>New Phytohabitans aurantiacus sp. RD004123 nov., an actinomycete isolated from soil.</title>
        <authorList>
            <person name="Triningsih D.W."/>
            <person name="Harunari E."/>
            <person name="Igarashi Y."/>
        </authorList>
    </citation>
    <scope>NUCLEOTIDE SEQUENCE</scope>
    <source>
        <strain evidence="9">RD004123</strain>
    </source>
</reference>
<dbReference type="InterPro" id="IPR017297">
    <property type="entry name" value="Peptidase_S8A_DPH-A"/>
</dbReference>
<feature type="active site" description="Charge relay system" evidence="5">
    <location>
        <position position="256"/>
    </location>
</feature>
<dbReference type="RefSeq" id="WP_281896560.1">
    <property type="nucleotide sequence ID" value="NZ_BSDI01000013.1"/>
</dbReference>
<evidence type="ECO:0000256" key="4">
    <source>
        <dbReference type="ARBA" id="ARBA00022825"/>
    </source>
</evidence>
<dbReference type="GO" id="GO:0008233">
    <property type="term" value="F:peptidase activity"/>
    <property type="evidence" value="ECO:0007669"/>
    <property type="project" value="UniProtKB-KW"/>
</dbReference>
<dbReference type="InterPro" id="IPR014756">
    <property type="entry name" value="Ig_E-set"/>
</dbReference>
<dbReference type="PROSITE" id="PS00137">
    <property type="entry name" value="SUBTILASE_HIS"/>
    <property type="match status" value="1"/>
</dbReference>
<gene>
    <name evidence="9" type="ORF">Pa4123_33510</name>
</gene>
<dbReference type="Proteomes" id="UP001144280">
    <property type="component" value="Unassembled WGS sequence"/>
</dbReference>
<dbReference type="InterPro" id="IPR022398">
    <property type="entry name" value="Peptidase_S8_His-AS"/>
</dbReference>
<dbReference type="PANTHER" id="PTHR43399">
    <property type="entry name" value="SUBTILISIN-RELATED"/>
    <property type="match status" value="1"/>
</dbReference>
<evidence type="ECO:0000313" key="10">
    <source>
        <dbReference type="Proteomes" id="UP001144280"/>
    </source>
</evidence>
<dbReference type="GO" id="GO:0006508">
    <property type="term" value="P:proteolysis"/>
    <property type="evidence" value="ECO:0007669"/>
    <property type="project" value="UniProtKB-KW"/>
</dbReference>
<feature type="active site" description="Charge relay system" evidence="5">
    <location>
        <position position="224"/>
    </location>
</feature>
<evidence type="ECO:0000256" key="1">
    <source>
        <dbReference type="ARBA" id="ARBA00011073"/>
    </source>
</evidence>
<dbReference type="Gene3D" id="2.60.40.650">
    <property type="match status" value="1"/>
</dbReference>
<dbReference type="PROSITE" id="PS00136">
    <property type="entry name" value="SUBTILASE_ASP"/>
    <property type="match status" value="1"/>
</dbReference>
<dbReference type="SUPFAM" id="SSF81296">
    <property type="entry name" value="E set domains"/>
    <property type="match status" value="1"/>
</dbReference>
<dbReference type="EMBL" id="BSDI01000013">
    <property type="protein sequence ID" value="GLH98076.1"/>
    <property type="molecule type" value="Genomic_DNA"/>
</dbReference>
<dbReference type="PANTHER" id="PTHR43399:SF4">
    <property type="entry name" value="CELL WALL-ASSOCIATED PROTEASE"/>
    <property type="match status" value="1"/>
</dbReference>
<feature type="domain" description="Peptidase S8/S53" evidence="8">
    <location>
        <begin position="215"/>
        <end position="479"/>
    </location>
</feature>
<sequence length="1107" mass="114759">MHLLRKIGTAMLSTGLVLGSAQAGWAAPDGAAPGGGAPPAAGIRGGTTVTLVTGDQVTVASGGRLAVRPAKDRADMKFAIHRDRSATYVIPRDALGLVRSGKVDRRLFDVTGLAKAGYDDAARDTVPLIVTFGKGVAKRGNSALAAAGAQIKQDLPAVGGAAVTARKDRASALWTALNTTGEVAKVWLDGKREVRLDQSVPQIGAPTAWASGYTGKGVTVAVLDTGVDLSHPDLAGKVAEARNFSEAEEDGDTIGHGTHVASIIAGSGAASGGKYKGVAPDARLVSGKVCESFGCTESAILAGMQWAAADMDATVINMSLGGGDTPEIDPLEEAVNTLTAQYGALFAIAAGNSGSGDGTIESPGSADAALTVGAVDKSDELADFSSRGPRIGDDALKPDITAPGVDIVAAKGAGTDIGDPVGTAYTSLSGTSMATPHVAGAVALLAQVHPDWTAGQLKAALTASAKPNPALSGYQQGAGRVDVARAITQTVSTDPVGVSFGRPYWPHGDDEPIVRTATYRNSGSAAVTLDLALNVRGPEGVAPPAGMFTLSANQVTVPAGGEAKVTITANTALGGPDGLYSGQLVATGGGTQVSTAVGVNKEVESYNLTVSHVDQTGAATGDYFTLLLGIDVPSWSDVYDDDGTATVRVPKGTYNLSTMIFKERGEEEVDASFQVRPTVKLTGDMTIAFDARTGKPVVSTVPERSARPALVDVSFTHFAEEGSFGVGLFTNDFEGLTTRHIGATLTANEFVSYVASQWAKPGPDGNFLDSPYFYGVSEGIPGKMPNGYTRHYKARELATVRHKFEPSAAGPVAERAVFPMLEWNTGAGAIVLPVDLPSQRVEYHNTQGVRWESSLGIGTWNEEEEWIDVRAYLFHPPKPFSAGKEYRDQWNVAPYGPVLPAGSQFPFLGRYGDELFIDVALYGDRAGHGGYSLTDTSRTALYRNGELVGETECSACGAFEVPAGRANYRFEVADTRSFMDLTTAVSAAWTFKSAHVSGEEPASLPISVMRFAPKLDANGGAPSGGTFQIPVTVERGPGTPGTARLAVEVSYDDGKTWSTAKLRKAGAGWVATVSHPSGAGFVSLRAKATDTGGNTVTQTIVHAYRLS</sequence>
<keyword evidence="2 5" id="KW-0645">Protease</keyword>
<dbReference type="PROSITE" id="PS51892">
    <property type="entry name" value="SUBTILASE"/>
    <property type="match status" value="1"/>
</dbReference>
<dbReference type="Pfam" id="PF00082">
    <property type="entry name" value="Peptidase_S8"/>
    <property type="match status" value="1"/>
</dbReference>
<keyword evidence="10" id="KW-1185">Reference proteome</keyword>
<dbReference type="SUPFAM" id="SSF52743">
    <property type="entry name" value="Subtilisin-like"/>
    <property type="match status" value="1"/>
</dbReference>
<dbReference type="InterPro" id="IPR015500">
    <property type="entry name" value="Peptidase_S8_subtilisin-rel"/>
</dbReference>
<dbReference type="InterPro" id="IPR000209">
    <property type="entry name" value="Peptidase_S8/S53_dom"/>
</dbReference>
<keyword evidence="7" id="KW-0732">Signal</keyword>
<keyword evidence="4 5" id="KW-0720">Serine protease</keyword>
<accession>A0ABQ5QWQ4</accession>
<dbReference type="PIRSF" id="PIRSF037854">
    <property type="entry name" value="Dihydropyridine_esterase"/>
    <property type="match status" value="1"/>
</dbReference>
<feature type="signal peptide" evidence="7">
    <location>
        <begin position="1"/>
        <end position="26"/>
    </location>
</feature>
<evidence type="ECO:0000256" key="6">
    <source>
        <dbReference type="RuleBase" id="RU003355"/>
    </source>
</evidence>
<dbReference type="InterPro" id="IPR036852">
    <property type="entry name" value="Peptidase_S8/S53_dom_sf"/>
</dbReference>
<protein>
    <submittedName>
        <fullName evidence="9">Serine protease</fullName>
    </submittedName>
</protein>
<comment type="caution">
    <text evidence="9">The sequence shown here is derived from an EMBL/GenBank/DDBJ whole genome shotgun (WGS) entry which is preliminary data.</text>
</comment>
<evidence type="ECO:0000256" key="5">
    <source>
        <dbReference type="PROSITE-ProRule" id="PRU01240"/>
    </source>
</evidence>
<feature type="active site" description="Charge relay system" evidence="5">
    <location>
        <position position="432"/>
    </location>
</feature>
<evidence type="ECO:0000313" key="9">
    <source>
        <dbReference type="EMBL" id="GLH98076.1"/>
    </source>
</evidence>
<comment type="similarity">
    <text evidence="1 5 6">Belongs to the peptidase S8 family.</text>
</comment>
<feature type="chain" id="PRO_5047086894" evidence="7">
    <location>
        <begin position="27"/>
        <end position="1107"/>
    </location>
</feature>
<evidence type="ECO:0000256" key="2">
    <source>
        <dbReference type="ARBA" id="ARBA00022670"/>
    </source>
</evidence>
<dbReference type="InterPro" id="IPR023828">
    <property type="entry name" value="Peptidase_S8_Ser-AS"/>
</dbReference>
<dbReference type="InterPro" id="IPR023827">
    <property type="entry name" value="Peptidase_S8_Asp-AS"/>
</dbReference>
<dbReference type="PROSITE" id="PS00138">
    <property type="entry name" value="SUBTILASE_SER"/>
    <property type="match status" value="1"/>
</dbReference>
<organism evidence="9 10">
    <name type="scientific">Phytohabitans aurantiacus</name>
    <dbReference type="NCBI Taxonomy" id="3016789"/>
    <lineage>
        <taxon>Bacteria</taxon>
        <taxon>Bacillati</taxon>
        <taxon>Actinomycetota</taxon>
        <taxon>Actinomycetes</taxon>
        <taxon>Micromonosporales</taxon>
        <taxon>Micromonosporaceae</taxon>
    </lineage>
</organism>